<organism evidence="1 2">
    <name type="scientific">Melastoma candidum</name>
    <dbReference type="NCBI Taxonomy" id="119954"/>
    <lineage>
        <taxon>Eukaryota</taxon>
        <taxon>Viridiplantae</taxon>
        <taxon>Streptophyta</taxon>
        <taxon>Embryophyta</taxon>
        <taxon>Tracheophyta</taxon>
        <taxon>Spermatophyta</taxon>
        <taxon>Magnoliopsida</taxon>
        <taxon>eudicotyledons</taxon>
        <taxon>Gunneridae</taxon>
        <taxon>Pentapetalae</taxon>
        <taxon>rosids</taxon>
        <taxon>malvids</taxon>
        <taxon>Myrtales</taxon>
        <taxon>Melastomataceae</taxon>
        <taxon>Melastomatoideae</taxon>
        <taxon>Melastomateae</taxon>
        <taxon>Melastoma</taxon>
    </lineage>
</organism>
<proteinExistence type="predicted"/>
<name>A0ACB9MC68_9MYRT</name>
<keyword evidence="2" id="KW-1185">Reference proteome</keyword>
<protein>
    <submittedName>
        <fullName evidence="1">Uncharacterized protein</fullName>
    </submittedName>
</protein>
<reference evidence="2" key="1">
    <citation type="journal article" date="2023" name="Front. Plant Sci.">
        <title>Chromosomal-level genome assembly of Melastoma candidum provides insights into trichome evolution.</title>
        <authorList>
            <person name="Zhong Y."/>
            <person name="Wu W."/>
            <person name="Sun C."/>
            <person name="Zou P."/>
            <person name="Liu Y."/>
            <person name="Dai S."/>
            <person name="Zhou R."/>
        </authorList>
    </citation>
    <scope>NUCLEOTIDE SEQUENCE [LARGE SCALE GENOMIC DNA]</scope>
</reference>
<evidence type="ECO:0000313" key="2">
    <source>
        <dbReference type="Proteomes" id="UP001057402"/>
    </source>
</evidence>
<comment type="caution">
    <text evidence="1">The sequence shown here is derived from an EMBL/GenBank/DDBJ whole genome shotgun (WGS) entry which is preliminary data.</text>
</comment>
<sequence>MTTSSGNSSGATTTTTTVFLTLGSEDGDFTLLMNQRKRKRMESNRESARRSRMRKQMHLNELAVTKAQLTSKNACLATGIAVASGQLAAIDAENSILRAQLVELSRRLDSLNDILSWVRPGQSQGHVYTSPDWFPNQRDWNSTYLNQPIAAAATSHDMLQY</sequence>
<accession>A0ACB9MC68</accession>
<gene>
    <name evidence="1" type="ORF">MLD38_034971</name>
</gene>
<dbReference type="EMBL" id="CM042889">
    <property type="protein sequence ID" value="KAI4321608.1"/>
    <property type="molecule type" value="Genomic_DNA"/>
</dbReference>
<evidence type="ECO:0000313" key="1">
    <source>
        <dbReference type="EMBL" id="KAI4321608.1"/>
    </source>
</evidence>
<dbReference type="Proteomes" id="UP001057402">
    <property type="component" value="Chromosome 10"/>
</dbReference>